<dbReference type="InterPro" id="IPR011330">
    <property type="entry name" value="Glyco_hydro/deAcase_b/a-brl"/>
</dbReference>
<reference evidence="4 5" key="1">
    <citation type="submission" date="2019-04" db="EMBL/GenBank/DDBJ databases">
        <title>Microbes associate with the intestines of laboratory mice.</title>
        <authorList>
            <person name="Navarre W."/>
            <person name="Wong E."/>
            <person name="Huang K."/>
            <person name="Tropini C."/>
            <person name="Ng K."/>
            <person name="Yu B."/>
        </authorList>
    </citation>
    <scope>NUCLEOTIDE SEQUENCE [LARGE SCALE GENOMIC DNA]</scope>
    <source>
        <strain evidence="4 5">NM50_B9-20</strain>
    </source>
</reference>
<evidence type="ECO:0000259" key="3">
    <source>
        <dbReference type="PROSITE" id="PS51677"/>
    </source>
</evidence>
<feature type="region of interest" description="Disordered" evidence="1">
    <location>
        <begin position="58"/>
        <end position="84"/>
    </location>
</feature>
<dbReference type="Gene3D" id="3.20.20.370">
    <property type="entry name" value="Glycoside hydrolase/deacetylase"/>
    <property type="match status" value="1"/>
</dbReference>
<dbReference type="SUPFAM" id="SSF88713">
    <property type="entry name" value="Glycoside hydrolase/deacetylase"/>
    <property type="match status" value="1"/>
</dbReference>
<keyword evidence="2" id="KW-0472">Membrane</keyword>
<feature type="domain" description="NodB homology" evidence="3">
    <location>
        <begin position="139"/>
        <end position="336"/>
    </location>
</feature>
<accession>A0A4S2DE44</accession>
<keyword evidence="5" id="KW-1185">Reference proteome</keyword>
<dbReference type="GO" id="GO:0005975">
    <property type="term" value="P:carbohydrate metabolic process"/>
    <property type="evidence" value="ECO:0007669"/>
    <property type="project" value="InterPro"/>
</dbReference>
<keyword evidence="2" id="KW-0812">Transmembrane</keyword>
<dbReference type="OrthoDB" id="258610at2"/>
<dbReference type="EMBL" id="SRYR01000018">
    <property type="protein sequence ID" value="TGY39925.1"/>
    <property type="molecule type" value="Genomic_DNA"/>
</dbReference>
<comment type="caution">
    <text evidence="4">The sequence shown here is derived from an EMBL/GenBank/DDBJ whole genome shotgun (WGS) entry which is preliminary data.</text>
</comment>
<dbReference type="PROSITE" id="PS51677">
    <property type="entry name" value="NODB"/>
    <property type="match status" value="1"/>
</dbReference>
<sequence>MKRRRTTRRSKKVKYMKKYILFLTILFISTFAIFTFVNKFRHDITETKADIIDNNSDKKETAENNSKSDDDINKDIDESDDNISQDIEENEEDLDIENNKTLDNSGYLTLEEDINADDASVVVPETMYKWNFYREDNKKIAYLTFDDGPSEHSTEQILDILNANDIKATFFTLGSSIERNTRSEEILKRMAKEGHAIASHGYSHQYSILYPNRTVDVQAVLNDFEKNDKLLKDKLGKDFSTRLIRLPGGHSSWNGTAALDVELENRGIIQVDWNSLNGDAEGHDKPKEVLLKNLQETVLDQDVVIVLMHDTDSKKGTVDYLQSAIDYLRGEGFEFRTLK</sequence>
<gene>
    <name evidence="4" type="ORF">E5347_16120</name>
</gene>
<evidence type="ECO:0000256" key="1">
    <source>
        <dbReference type="SAM" id="MobiDB-lite"/>
    </source>
</evidence>
<dbReference type="PANTHER" id="PTHR10587">
    <property type="entry name" value="GLYCOSYL TRANSFERASE-RELATED"/>
    <property type="match status" value="1"/>
</dbReference>
<evidence type="ECO:0000313" key="5">
    <source>
        <dbReference type="Proteomes" id="UP000306888"/>
    </source>
</evidence>
<dbReference type="CDD" id="cd10944">
    <property type="entry name" value="CE4_SmPgdA_like"/>
    <property type="match status" value="1"/>
</dbReference>
<dbReference type="Proteomes" id="UP000306888">
    <property type="component" value="Unassembled WGS sequence"/>
</dbReference>
<dbReference type="Pfam" id="PF01522">
    <property type="entry name" value="Polysacc_deac_1"/>
    <property type="match status" value="1"/>
</dbReference>
<name>A0A4S2DE44_9CLOT</name>
<organism evidence="4 5">
    <name type="scientific">Clostridium sartagoforme</name>
    <dbReference type="NCBI Taxonomy" id="84031"/>
    <lineage>
        <taxon>Bacteria</taxon>
        <taxon>Bacillati</taxon>
        <taxon>Bacillota</taxon>
        <taxon>Clostridia</taxon>
        <taxon>Eubacteriales</taxon>
        <taxon>Clostridiaceae</taxon>
        <taxon>Clostridium</taxon>
    </lineage>
</organism>
<evidence type="ECO:0000313" key="4">
    <source>
        <dbReference type="EMBL" id="TGY39925.1"/>
    </source>
</evidence>
<evidence type="ECO:0000256" key="2">
    <source>
        <dbReference type="SAM" id="Phobius"/>
    </source>
</evidence>
<keyword evidence="2" id="KW-1133">Transmembrane helix</keyword>
<dbReference type="AlphaFoldDB" id="A0A4S2DE44"/>
<protein>
    <submittedName>
        <fullName evidence="4">Polysaccharide deacetylase</fullName>
    </submittedName>
</protein>
<dbReference type="InterPro" id="IPR002509">
    <property type="entry name" value="NODB_dom"/>
</dbReference>
<dbReference type="PANTHER" id="PTHR10587:SF125">
    <property type="entry name" value="POLYSACCHARIDE DEACETYLASE YHEN-RELATED"/>
    <property type="match status" value="1"/>
</dbReference>
<feature type="compositionally biased region" description="Basic and acidic residues" evidence="1">
    <location>
        <begin position="58"/>
        <end position="76"/>
    </location>
</feature>
<dbReference type="InterPro" id="IPR050248">
    <property type="entry name" value="Polysacc_deacetylase_ArnD"/>
</dbReference>
<feature type="transmembrane region" description="Helical" evidence="2">
    <location>
        <begin position="20"/>
        <end position="37"/>
    </location>
</feature>
<dbReference type="GO" id="GO:0016810">
    <property type="term" value="F:hydrolase activity, acting on carbon-nitrogen (but not peptide) bonds"/>
    <property type="evidence" value="ECO:0007669"/>
    <property type="project" value="InterPro"/>
</dbReference>
<proteinExistence type="predicted"/>
<dbReference type="RefSeq" id="WP_136008252.1">
    <property type="nucleotide sequence ID" value="NZ_SRYR01000018.1"/>
</dbReference>